<dbReference type="GO" id="GO:0007034">
    <property type="term" value="P:vacuolar transport"/>
    <property type="evidence" value="ECO:0007669"/>
    <property type="project" value="TreeGrafter"/>
</dbReference>
<dbReference type="PANTHER" id="PTHR21481">
    <property type="entry name" value="PROTEIN CLEC16A"/>
    <property type="match status" value="1"/>
</dbReference>
<dbReference type="InterPro" id="IPR016024">
    <property type="entry name" value="ARM-type_fold"/>
</dbReference>
<comment type="caution">
    <text evidence="5">The sequence shown here is derived from an EMBL/GenBank/DDBJ whole genome shotgun (WGS) entry which is preliminary data.</text>
</comment>
<protein>
    <recommendedName>
        <fullName evidence="7">FPL domain-containing protein</fullName>
    </recommendedName>
</protein>
<dbReference type="InterPro" id="IPR045820">
    <property type="entry name" value="CLEC16A/TT9_C"/>
</dbReference>
<reference evidence="5" key="1">
    <citation type="submission" date="2019-03" db="EMBL/GenBank/DDBJ databases">
        <title>Long read genome sequence of the mycoparasitic Pythium oligandrum ATCC 38472 isolated from sugarbeet rhizosphere.</title>
        <authorList>
            <person name="Gaulin E."/>
        </authorList>
    </citation>
    <scope>NUCLEOTIDE SEQUENCE</scope>
    <source>
        <strain evidence="5">ATCC 38472_TT</strain>
    </source>
</reference>
<dbReference type="InterPro" id="IPR039272">
    <property type="entry name" value="CLEC16A/TT9"/>
</dbReference>
<dbReference type="GO" id="GO:0006914">
    <property type="term" value="P:autophagy"/>
    <property type="evidence" value="ECO:0007669"/>
    <property type="project" value="UniProtKB-KW"/>
</dbReference>
<dbReference type="GO" id="GO:0016197">
    <property type="term" value="P:endosomal transport"/>
    <property type="evidence" value="ECO:0007669"/>
    <property type="project" value="TreeGrafter"/>
</dbReference>
<dbReference type="GO" id="GO:1901096">
    <property type="term" value="P:regulation of autophagosome maturation"/>
    <property type="evidence" value="ECO:0007669"/>
    <property type="project" value="TreeGrafter"/>
</dbReference>
<dbReference type="Proteomes" id="UP000794436">
    <property type="component" value="Unassembled WGS sequence"/>
</dbReference>
<keyword evidence="6" id="KW-1185">Reference proteome</keyword>
<organism evidence="5 6">
    <name type="scientific">Pythium oligandrum</name>
    <name type="common">Mycoparasitic fungus</name>
    <dbReference type="NCBI Taxonomy" id="41045"/>
    <lineage>
        <taxon>Eukaryota</taxon>
        <taxon>Sar</taxon>
        <taxon>Stramenopiles</taxon>
        <taxon>Oomycota</taxon>
        <taxon>Peronosporomycetes</taxon>
        <taxon>Pythiales</taxon>
        <taxon>Pythiaceae</taxon>
        <taxon>Pythium</taxon>
    </lineage>
</organism>
<dbReference type="SUPFAM" id="SSF48371">
    <property type="entry name" value="ARM repeat"/>
    <property type="match status" value="1"/>
</dbReference>
<proteinExistence type="inferred from homology"/>
<dbReference type="Pfam" id="PF09758">
    <property type="entry name" value="FPL"/>
    <property type="match status" value="1"/>
</dbReference>
<comment type="similarity">
    <text evidence="1">Belongs to the CLEC16A/gop-1 family.</text>
</comment>
<evidence type="ECO:0008006" key="7">
    <source>
        <dbReference type="Google" id="ProtNLM"/>
    </source>
</evidence>
<evidence type="ECO:0000259" key="3">
    <source>
        <dbReference type="Pfam" id="PF09758"/>
    </source>
</evidence>
<evidence type="ECO:0000256" key="1">
    <source>
        <dbReference type="ARBA" id="ARBA00006441"/>
    </source>
</evidence>
<dbReference type="Pfam" id="PF19439">
    <property type="entry name" value="CLEC16A_C"/>
    <property type="match status" value="1"/>
</dbReference>
<evidence type="ECO:0000313" key="5">
    <source>
        <dbReference type="EMBL" id="TMW57403.1"/>
    </source>
</evidence>
<keyword evidence="2" id="KW-0072">Autophagy</keyword>
<dbReference type="OrthoDB" id="294052at2759"/>
<dbReference type="PANTHER" id="PTHR21481:SF0">
    <property type="entry name" value="PROTEIN CLEC16A"/>
    <property type="match status" value="1"/>
</dbReference>
<gene>
    <name evidence="5" type="ORF">Poli38472_003328</name>
</gene>
<evidence type="ECO:0000259" key="4">
    <source>
        <dbReference type="Pfam" id="PF19439"/>
    </source>
</evidence>
<dbReference type="AlphaFoldDB" id="A0A8K1FG32"/>
<feature type="domain" description="FPL" evidence="3">
    <location>
        <begin position="100"/>
        <end position="232"/>
    </location>
</feature>
<feature type="domain" description="CLEC16A/TT9 C-terminal" evidence="4">
    <location>
        <begin position="284"/>
        <end position="379"/>
    </location>
</feature>
<sequence length="697" mass="79294">MSMWTWLLGGGSASHKAHGRLSGFLSGAGSVKRDFTLSNMQHLHLQLVKYPDLPDAEIVEVLRVLSEFLIYSDQNRSDSPNSPQMLESIAFEATTASAGVFFDYFCEKNILGLLVELGESKPSVAVQIQLLQTLSLLVQNIATRTSLYYILSNNYVNKLLECPFAYDTDDDVRDWYVTLLKALSLRLNEDTVQFFFNTSNQSFPLYVQALRFGRCSETMIKVAVKTLMLNVLRVQDERVRRFLLEYQDMAYFQDIVEYANEMALKIQGLMNIWTPTATAAMTDKLEEAVDSYIDHCFYLQDILDVNLPELCYRVGEAIYSRHVRDFLAVSILPNCHLPPQRVSTRLALYLLTRLLGILEHAPLVNAISFLLLSPDAHLGCDYSTVALGAGARRRSVRTVKKSKGKSKKKKRKKDEFLDFGKTKFPVALNLKSSSPYEFLVPLSMPGKTLAERKATLAIRSPVNEMELCRKSMRVFLTLRRMRDLVDVKYADDKFDELTAFRHPHTEALAVVRPSRTTNNITEAVDLEGMVFLKCMWREQRFLPTPAKLLMVLNPEALAFVEKDDQHRTKDKEYGFVRLFAPIHRAYATIDAKDELVLHFTISSPGPVEGCRSYHKSKTKDSQVDSLKRWHVSVLFENSEDCRQAKAHVDLSRAEVRAHKLLKIEESLTAHVQITASNAALRESEQRDSTLTNEDSES</sequence>
<name>A0A8K1FG32_PYTOL</name>
<evidence type="ECO:0000256" key="2">
    <source>
        <dbReference type="ARBA" id="ARBA00023006"/>
    </source>
</evidence>
<dbReference type="InterPro" id="IPR019155">
    <property type="entry name" value="CLEC16A/TT9_N"/>
</dbReference>
<dbReference type="GO" id="GO:0005770">
    <property type="term" value="C:late endosome"/>
    <property type="evidence" value="ECO:0007669"/>
    <property type="project" value="TreeGrafter"/>
</dbReference>
<dbReference type="GO" id="GO:0005794">
    <property type="term" value="C:Golgi apparatus"/>
    <property type="evidence" value="ECO:0007669"/>
    <property type="project" value="TreeGrafter"/>
</dbReference>
<accession>A0A8K1FG32</accession>
<evidence type="ECO:0000313" key="6">
    <source>
        <dbReference type="Proteomes" id="UP000794436"/>
    </source>
</evidence>
<dbReference type="EMBL" id="SPLM01000144">
    <property type="protein sequence ID" value="TMW57403.1"/>
    <property type="molecule type" value="Genomic_DNA"/>
</dbReference>